<keyword evidence="2" id="KW-1185">Reference proteome</keyword>
<sequence length="607" mass="68345">MSSEDRNVSICESSLPSSLLARFVSTRSVLVRLSIGKCLHMMTSTPSSSSAFLSRHEASFSTTLEEIEKSDLSPFFLESLAAFLFSPNPSVLSIVAHSLYRHASNQEPASMLAQHRIHIDPADRASKPIKFVEQLDEAITNQILSMESLSTDSTTQHNSINESTFHLIGKIWEFVTCGLNLLHQLHNHKKPPLKASPKARINDFWVSITNGHSFCDRLHILSAPHFLQIFVSAVDVGLSATRAILNNTSAPLCNATAKSLHQNLEIVSGGLGILYDRLGSKSFTIGQGLIAGDILPRVKTAITTCLELPSLFTHIPADQKKGLSATINSALSLSWRIIRYSLHKSMPNLSKATESLFAVGPDMFSLLEQTSKHRQTSLLVDLLKYTNKGPSHSHSVFVFLKENMIERVLTRVQPTTVPLTDHEFHDRVLSLISDMTLGLAPPKETTEESPYEPLLQFNRVVVPSQRYLLFVFQRDEFLAKLSTTVPEQINRVLNHIMRLERELHKEGKDVETGRESWEVGWLVEKTDETALGNRLNSFARNDEMMKERQKTRWKQRAERLRQAGVEDTLDAWLTRSGKRRTPTQIVTFIRHVSWEIGSNHGQPAYFW</sequence>
<name>A0ABQ9X5S2_9EUKA</name>
<comment type="caution">
    <text evidence="1">The sequence shown here is derived from an EMBL/GenBank/DDBJ whole genome shotgun (WGS) entry which is preliminary data.</text>
</comment>
<gene>
    <name evidence="1" type="ORF">BLNAU_19404</name>
</gene>
<dbReference type="EMBL" id="JARBJD010000251">
    <property type="protein sequence ID" value="KAK2945670.1"/>
    <property type="molecule type" value="Genomic_DNA"/>
</dbReference>
<proteinExistence type="predicted"/>
<protein>
    <submittedName>
        <fullName evidence="1">Uncharacterized protein</fullName>
    </submittedName>
</protein>
<evidence type="ECO:0000313" key="2">
    <source>
        <dbReference type="Proteomes" id="UP001281761"/>
    </source>
</evidence>
<evidence type="ECO:0000313" key="1">
    <source>
        <dbReference type="EMBL" id="KAK2945670.1"/>
    </source>
</evidence>
<organism evidence="1 2">
    <name type="scientific">Blattamonas nauphoetae</name>
    <dbReference type="NCBI Taxonomy" id="2049346"/>
    <lineage>
        <taxon>Eukaryota</taxon>
        <taxon>Metamonada</taxon>
        <taxon>Preaxostyla</taxon>
        <taxon>Oxymonadida</taxon>
        <taxon>Blattamonas</taxon>
    </lineage>
</organism>
<reference evidence="1 2" key="1">
    <citation type="journal article" date="2022" name="bioRxiv">
        <title>Genomics of Preaxostyla Flagellates Illuminates Evolutionary Transitions and the Path Towards Mitochondrial Loss.</title>
        <authorList>
            <person name="Novak L.V.F."/>
            <person name="Treitli S.C."/>
            <person name="Pyrih J."/>
            <person name="Halakuc P."/>
            <person name="Pipaliya S.V."/>
            <person name="Vacek V."/>
            <person name="Brzon O."/>
            <person name="Soukal P."/>
            <person name="Eme L."/>
            <person name="Dacks J.B."/>
            <person name="Karnkowska A."/>
            <person name="Elias M."/>
            <person name="Hampl V."/>
        </authorList>
    </citation>
    <scope>NUCLEOTIDE SEQUENCE [LARGE SCALE GENOMIC DNA]</scope>
    <source>
        <strain evidence="1">NAU3</strain>
        <tissue evidence="1">Gut</tissue>
    </source>
</reference>
<dbReference type="Proteomes" id="UP001281761">
    <property type="component" value="Unassembled WGS sequence"/>
</dbReference>
<accession>A0ABQ9X5S2</accession>